<organism evidence="1 2">
    <name type="scientific">Klebsiella pneumoniae</name>
    <dbReference type="NCBI Taxonomy" id="573"/>
    <lineage>
        <taxon>Bacteria</taxon>
        <taxon>Pseudomonadati</taxon>
        <taxon>Pseudomonadota</taxon>
        <taxon>Gammaproteobacteria</taxon>
        <taxon>Enterobacterales</taxon>
        <taxon>Enterobacteriaceae</taxon>
        <taxon>Klebsiella/Raoultella group</taxon>
        <taxon>Klebsiella</taxon>
        <taxon>Klebsiella pneumoniae complex</taxon>
    </lineage>
</organism>
<accession>A0A2X1QX03</accession>
<dbReference type="AlphaFoldDB" id="A0A2X1QX03"/>
<protein>
    <submittedName>
        <fullName evidence="1">Uncharacterized protein</fullName>
    </submittedName>
</protein>
<sequence length="29" mass="3377">MLRDYLKVEKKTSLLNNRVGMTIASIILR</sequence>
<reference evidence="1 2" key="1">
    <citation type="submission" date="2018-06" db="EMBL/GenBank/DDBJ databases">
        <authorList>
            <consortium name="Pathogen Informatics"/>
            <person name="Doyle S."/>
        </authorList>
    </citation>
    <scope>NUCLEOTIDE SEQUENCE [LARGE SCALE GENOMIC DNA]</scope>
    <source>
        <strain evidence="1 2">NCTC9601</strain>
    </source>
</reference>
<dbReference type="EMBL" id="UASN01000020">
    <property type="protein sequence ID" value="SPX55629.1"/>
    <property type="molecule type" value="Genomic_DNA"/>
</dbReference>
<proteinExistence type="predicted"/>
<gene>
    <name evidence="1" type="ORF">NCTC9601_02810</name>
</gene>
<evidence type="ECO:0000313" key="1">
    <source>
        <dbReference type="EMBL" id="SPX55629.1"/>
    </source>
</evidence>
<name>A0A2X1QX03_KLEPN</name>
<dbReference type="Proteomes" id="UP000251123">
    <property type="component" value="Unassembled WGS sequence"/>
</dbReference>
<evidence type="ECO:0000313" key="2">
    <source>
        <dbReference type="Proteomes" id="UP000251123"/>
    </source>
</evidence>